<accession>D6EB33</accession>
<dbReference type="HOGENOM" id="CLU_055068_3_2_11"/>
<dbReference type="Pfam" id="PF01694">
    <property type="entry name" value="Rhomboid"/>
    <property type="match status" value="1"/>
</dbReference>
<dbReference type="PATRIC" id="fig|657308.3.peg.2477"/>
<evidence type="ECO:0000256" key="6">
    <source>
        <dbReference type="ARBA" id="ARBA00023136"/>
    </source>
</evidence>
<dbReference type="Proteomes" id="UP000008805">
    <property type="component" value="Chromosome"/>
</dbReference>
<dbReference type="EMBL" id="FP929047">
    <property type="protein sequence ID" value="CBL04930.1"/>
    <property type="molecule type" value="Genomic_DNA"/>
</dbReference>
<evidence type="ECO:0000259" key="8">
    <source>
        <dbReference type="Pfam" id="PF01694"/>
    </source>
</evidence>
<keyword evidence="3 7" id="KW-0812">Transmembrane</keyword>
<dbReference type="AlphaFoldDB" id="D6EB33"/>
<keyword evidence="10" id="KW-1185">Reference proteome</keyword>
<reference evidence="9 10" key="1">
    <citation type="submission" date="2010-03" db="EMBL/GenBank/DDBJ databases">
        <title>The genome sequence of Gordonibacter pamelaeae 7-10-1-bT.</title>
        <authorList>
            <consortium name="metaHIT consortium -- http://www.metahit.eu/"/>
            <person name="Pajon A."/>
            <person name="Turner K."/>
            <person name="Parkhill J."/>
            <person name="Timmis K."/>
            <person name="Oxley A."/>
            <person name="Wurdemann D."/>
        </authorList>
    </citation>
    <scope>NUCLEOTIDE SEQUENCE [LARGE SCALE GENOMIC DNA]</scope>
    <source>
        <strain evidence="10">7-10-1-b</strain>
    </source>
</reference>
<keyword evidence="6 7" id="KW-0472">Membrane</keyword>
<dbReference type="PANTHER" id="PTHR43731:SF14">
    <property type="entry name" value="PRESENILIN-ASSOCIATED RHOMBOID-LIKE PROTEIN, MITOCHONDRIAL"/>
    <property type="match status" value="1"/>
</dbReference>
<dbReference type="InterPro" id="IPR050925">
    <property type="entry name" value="Rhomboid_protease_S54"/>
</dbReference>
<evidence type="ECO:0000256" key="5">
    <source>
        <dbReference type="ARBA" id="ARBA00022989"/>
    </source>
</evidence>
<feature type="domain" description="Peptidase S54 rhomboid" evidence="8">
    <location>
        <begin position="109"/>
        <end position="250"/>
    </location>
</feature>
<evidence type="ECO:0000313" key="10">
    <source>
        <dbReference type="Proteomes" id="UP000008805"/>
    </source>
</evidence>
<dbReference type="Gene3D" id="1.20.1540.10">
    <property type="entry name" value="Rhomboid-like"/>
    <property type="match status" value="1"/>
</dbReference>
<evidence type="ECO:0000256" key="1">
    <source>
        <dbReference type="ARBA" id="ARBA00004141"/>
    </source>
</evidence>
<dbReference type="KEGG" id="gpa:GPA_30260"/>
<dbReference type="PANTHER" id="PTHR43731">
    <property type="entry name" value="RHOMBOID PROTEASE"/>
    <property type="match status" value="1"/>
</dbReference>
<keyword evidence="4" id="KW-0378">Hydrolase</keyword>
<evidence type="ECO:0000256" key="3">
    <source>
        <dbReference type="ARBA" id="ARBA00022692"/>
    </source>
</evidence>
<evidence type="ECO:0000256" key="7">
    <source>
        <dbReference type="SAM" id="Phobius"/>
    </source>
</evidence>
<sequence length="285" mass="30543">MVCWFGLSAERISKESSVPYKVNDPDAPERPVIDDEQLKRMMNAKTPGFFERNRFRLVTIVLIALNVIVFAAEAAISLLAGARMGVSLDIPTRVLVDMGAMYAPLVQAGELFRFVTPMFLHMDLMHLGFNMVALFSVGEVLERVLGRGNFLALYFVGGITGNAVSYMADVLAGGMPTVSAGASTSVFALFVAVALLGVLHKGNRHVFAQYSKSMLTIIGINVVYTFLVPGISVSGHLGGALGGLIAMFMIPAKNLRVPLPARVVAAVLWVAAMAWVVASPWVLGA</sequence>
<dbReference type="GO" id="GO:0016020">
    <property type="term" value="C:membrane"/>
    <property type="evidence" value="ECO:0007669"/>
    <property type="project" value="UniProtKB-SubCell"/>
</dbReference>
<feature type="transmembrane region" description="Helical" evidence="7">
    <location>
        <begin position="57"/>
        <end position="82"/>
    </location>
</feature>
<evidence type="ECO:0000256" key="4">
    <source>
        <dbReference type="ARBA" id="ARBA00022801"/>
    </source>
</evidence>
<comment type="subcellular location">
    <subcellularLocation>
        <location evidence="1">Membrane</location>
        <topology evidence="1">Multi-pass membrane protein</topology>
    </subcellularLocation>
</comment>
<reference evidence="9 10" key="2">
    <citation type="submission" date="2010-03" db="EMBL/GenBank/DDBJ databases">
        <authorList>
            <person name="Pajon A."/>
        </authorList>
    </citation>
    <scope>NUCLEOTIDE SEQUENCE [LARGE SCALE GENOMIC DNA]</scope>
    <source>
        <strain evidence="10">7-10-1-b</strain>
    </source>
</reference>
<feature type="transmembrane region" description="Helical" evidence="7">
    <location>
        <begin position="118"/>
        <end position="138"/>
    </location>
</feature>
<organism evidence="9 10">
    <name type="scientific">Gordonibacter pamelaeae 7-10-1-b</name>
    <dbReference type="NCBI Taxonomy" id="657308"/>
    <lineage>
        <taxon>Bacteria</taxon>
        <taxon>Bacillati</taxon>
        <taxon>Actinomycetota</taxon>
        <taxon>Coriobacteriia</taxon>
        <taxon>Eggerthellales</taxon>
        <taxon>Eggerthellaceae</taxon>
        <taxon>Gordonibacter</taxon>
    </lineage>
</organism>
<proteinExistence type="inferred from homology"/>
<feature type="transmembrane region" description="Helical" evidence="7">
    <location>
        <begin position="263"/>
        <end position="283"/>
    </location>
</feature>
<evidence type="ECO:0000313" key="9">
    <source>
        <dbReference type="EMBL" id="CBL04930.1"/>
    </source>
</evidence>
<feature type="transmembrane region" description="Helical" evidence="7">
    <location>
        <begin position="180"/>
        <end position="198"/>
    </location>
</feature>
<dbReference type="InterPro" id="IPR035952">
    <property type="entry name" value="Rhomboid-like_sf"/>
</dbReference>
<protein>
    <submittedName>
        <fullName evidence="9">Uncharacterized membrane protein (Homolog of Drosophila rhomboid)</fullName>
    </submittedName>
</protein>
<feature type="transmembrane region" description="Helical" evidence="7">
    <location>
        <begin position="150"/>
        <end position="168"/>
    </location>
</feature>
<gene>
    <name evidence="9" type="ORF">GPA_30260</name>
</gene>
<dbReference type="GO" id="GO:0004252">
    <property type="term" value="F:serine-type endopeptidase activity"/>
    <property type="evidence" value="ECO:0007669"/>
    <property type="project" value="InterPro"/>
</dbReference>
<name>D6EB33_9ACTN</name>
<evidence type="ECO:0000256" key="2">
    <source>
        <dbReference type="ARBA" id="ARBA00009045"/>
    </source>
</evidence>
<keyword evidence="5 7" id="KW-1133">Transmembrane helix</keyword>
<dbReference type="SUPFAM" id="SSF144091">
    <property type="entry name" value="Rhomboid-like"/>
    <property type="match status" value="1"/>
</dbReference>
<dbReference type="InterPro" id="IPR022764">
    <property type="entry name" value="Peptidase_S54_rhomboid_dom"/>
</dbReference>
<comment type="similarity">
    <text evidence="2">Belongs to the peptidase S54 family.</text>
</comment>